<evidence type="ECO:0000256" key="7">
    <source>
        <dbReference type="SAM" id="MobiDB-lite"/>
    </source>
</evidence>
<feature type="compositionally biased region" description="Low complexity" evidence="7">
    <location>
        <begin position="172"/>
        <end position="184"/>
    </location>
</feature>
<keyword evidence="5" id="KW-0804">Transcription</keyword>
<dbReference type="EMBL" id="ML143396">
    <property type="protein sequence ID" value="TBU32053.1"/>
    <property type="molecule type" value="Genomic_DNA"/>
</dbReference>
<dbReference type="Pfam" id="PF10406">
    <property type="entry name" value="TAF8_C"/>
    <property type="match status" value="1"/>
</dbReference>
<dbReference type="GO" id="GO:0046982">
    <property type="term" value="F:protein heterodimerization activity"/>
    <property type="evidence" value="ECO:0007669"/>
    <property type="project" value="InterPro"/>
</dbReference>
<feature type="domain" description="Bromodomain associated" evidence="8">
    <location>
        <begin position="74"/>
        <end position="150"/>
    </location>
</feature>
<name>A0A4V2K1B2_9APHY</name>
<protein>
    <recommendedName>
        <fullName evidence="3">Transcription initiation factor TFIID subunit 8</fullName>
    </recommendedName>
</protein>
<evidence type="ECO:0000256" key="6">
    <source>
        <dbReference type="ARBA" id="ARBA00023242"/>
    </source>
</evidence>
<keyword evidence="6" id="KW-0539">Nucleus</keyword>
<comment type="subcellular location">
    <subcellularLocation>
        <location evidence="1">Nucleus</location>
    </subcellularLocation>
</comment>
<evidence type="ECO:0000256" key="3">
    <source>
        <dbReference type="ARBA" id="ARBA00017307"/>
    </source>
</evidence>
<reference evidence="9" key="1">
    <citation type="submission" date="2019-01" db="EMBL/GenBank/DDBJ databases">
        <title>Draft genome sequences of three monokaryotic isolates of the white-rot basidiomycete fungus Dichomitus squalens.</title>
        <authorList>
            <consortium name="DOE Joint Genome Institute"/>
            <person name="Lopez S.C."/>
            <person name="Andreopoulos B."/>
            <person name="Pangilinan J."/>
            <person name="Lipzen A."/>
            <person name="Riley R."/>
            <person name="Ahrendt S."/>
            <person name="Ng V."/>
            <person name="Barry K."/>
            <person name="Daum C."/>
            <person name="Grigoriev I.V."/>
            <person name="Hilden K.S."/>
            <person name="Makela M.R."/>
            <person name="de Vries R.P."/>
        </authorList>
    </citation>
    <scope>NUCLEOTIDE SEQUENCE [LARGE SCALE GENOMIC DNA]</scope>
    <source>
        <strain evidence="9">OM18370.1</strain>
    </source>
</reference>
<dbReference type="SMART" id="SM00576">
    <property type="entry name" value="BTP"/>
    <property type="match status" value="1"/>
</dbReference>
<sequence>MAHHYPPHAQTAPGYQSYPPAASTASYGYTAGYYPGYPQRPGANGYVFDPGAAGASAYAHGGPATAPEIPGVSAQLASQALQRLISLEMRDAGFDSAEGGAMRRLELEVASFIEQLYERAHEYANLANRAKPVITDVMSASEDYNLELSEIRRLTRKSRKRKRAGEGPITLLPPSSRTPSPDLLSSDDESVPPTIPVTLRPLPYYVPPLPPKHTFLRTPISPPKKAALPSLEKKLKNAALVQESLKNLLLATEDNTTEDAELLGATVNWEATTHPRKRWKLS</sequence>
<evidence type="ECO:0000256" key="1">
    <source>
        <dbReference type="ARBA" id="ARBA00004123"/>
    </source>
</evidence>
<gene>
    <name evidence="9" type="ORF">BD311DRAFT_786029</name>
</gene>
<dbReference type="AlphaFoldDB" id="A0A4V2K1B2"/>
<dbReference type="OrthoDB" id="2193813at2759"/>
<dbReference type="InterPro" id="IPR019473">
    <property type="entry name" value="TFIID_su8_C"/>
</dbReference>
<accession>A0A4V2K1B2</accession>
<dbReference type="GO" id="GO:0005669">
    <property type="term" value="C:transcription factor TFIID complex"/>
    <property type="evidence" value="ECO:0007669"/>
    <property type="project" value="InterPro"/>
</dbReference>
<dbReference type="Gene3D" id="1.10.20.10">
    <property type="entry name" value="Histone, subunit A"/>
    <property type="match status" value="1"/>
</dbReference>
<dbReference type="GO" id="GO:0006367">
    <property type="term" value="P:transcription initiation at RNA polymerase II promoter"/>
    <property type="evidence" value="ECO:0007669"/>
    <property type="project" value="TreeGrafter"/>
</dbReference>
<dbReference type="CDD" id="cd00076">
    <property type="entry name" value="HFD_SF"/>
    <property type="match status" value="1"/>
</dbReference>
<dbReference type="InterPro" id="IPR009072">
    <property type="entry name" value="Histone-fold"/>
</dbReference>
<evidence type="ECO:0000313" key="9">
    <source>
        <dbReference type="EMBL" id="TBU32053.1"/>
    </source>
</evidence>
<dbReference type="Pfam" id="PF07524">
    <property type="entry name" value="Bromo_TP"/>
    <property type="match status" value="1"/>
</dbReference>
<proteinExistence type="inferred from homology"/>
<comment type="similarity">
    <text evidence="2">Belongs to the TAF8 family.</text>
</comment>
<evidence type="ECO:0000256" key="5">
    <source>
        <dbReference type="ARBA" id="ARBA00023163"/>
    </source>
</evidence>
<evidence type="ECO:0000256" key="4">
    <source>
        <dbReference type="ARBA" id="ARBA00023015"/>
    </source>
</evidence>
<dbReference type="Proteomes" id="UP000292957">
    <property type="component" value="Unassembled WGS sequence"/>
</dbReference>
<dbReference type="PANTHER" id="PTHR46469">
    <property type="entry name" value="TRANSCRIPTION INITIATION FACTOR TFIID SUBUNIT 8"/>
    <property type="match status" value="1"/>
</dbReference>
<organism evidence="9">
    <name type="scientific">Dichomitus squalens</name>
    <dbReference type="NCBI Taxonomy" id="114155"/>
    <lineage>
        <taxon>Eukaryota</taxon>
        <taxon>Fungi</taxon>
        <taxon>Dikarya</taxon>
        <taxon>Basidiomycota</taxon>
        <taxon>Agaricomycotina</taxon>
        <taxon>Agaricomycetes</taxon>
        <taxon>Polyporales</taxon>
        <taxon>Polyporaceae</taxon>
        <taxon>Dichomitus</taxon>
    </lineage>
</organism>
<evidence type="ECO:0000256" key="2">
    <source>
        <dbReference type="ARBA" id="ARBA00008767"/>
    </source>
</evidence>
<feature type="region of interest" description="Disordered" evidence="7">
    <location>
        <begin position="155"/>
        <end position="192"/>
    </location>
</feature>
<dbReference type="InterPro" id="IPR006565">
    <property type="entry name" value="BTP"/>
</dbReference>
<dbReference type="PANTHER" id="PTHR46469:SF1">
    <property type="entry name" value="TRANSCRIPTION INITIATION FACTOR TFIID SUBUNIT 8"/>
    <property type="match status" value="1"/>
</dbReference>
<dbReference type="InterPro" id="IPR037818">
    <property type="entry name" value="TAF8"/>
</dbReference>
<keyword evidence="4" id="KW-0805">Transcription regulation</keyword>
<evidence type="ECO:0000259" key="8">
    <source>
        <dbReference type="SMART" id="SM00576"/>
    </source>
</evidence>